<organism evidence="3 4">
    <name type="scientific">Eiseniibacteriota bacterium</name>
    <dbReference type="NCBI Taxonomy" id="2212470"/>
    <lineage>
        <taxon>Bacteria</taxon>
        <taxon>Candidatus Eiseniibacteriota</taxon>
    </lineage>
</organism>
<evidence type="ECO:0000256" key="1">
    <source>
        <dbReference type="ARBA" id="ARBA00005953"/>
    </source>
</evidence>
<dbReference type="Pfam" id="PF13279">
    <property type="entry name" value="4HBT_2"/>
    <property type="match status" value="1"/>
</dbReference>
<dbReference type="AlphaFoldDB" id="A0A956SCA5"/>
<name>A0A956SCA5_UNCEI</name>
<dbReference type="InterPro" id="IPR029069">
    <property type="entry name" value="HotDog_dom_sf"/>
</dbReference>
<dbReference type="SUPFAM" id="SSF54637">
    <property type="entry name" value="Thioesterase/thiol ester dehydrase-isomerase"/>
    <property type="match status" value="1"/>
</dbReference>
<dbReference type="PANTHER" id="PTHR31793:SF27">
    <property type="entry name" value="NOVEL THIOESTERASE SUPERFAMILY DOMAIN AND SAPOSIN A-TYPE DOMAIN CONTAINING PROTEIN (0610012H03RIK)"/>
    <property type="match status" value="1"/>
</dbReference>
<dbReference type="CDD" id="cd00586">
    <property type="entry name" value="4HBT"/>
    <property type="match status" value="1"/>
</dbReference>
<dbReference type="Gene3D" id="3.10.129.10">
    <property type="entry name" value="Hotdog Thioesterase"/>
    <property type="match status" value="1"/>
</dbReference>
<dbReference type="EMBL" id="JAGQHS010000019">
    <property type="protein sequence ID" value="MCA9755257.1"/>
    <property type="molecule type" value="Genomic_DNA"/>
</dbReference>
<sequence>MDGRPGPDAPSYELTIDIRDDDVDQLGHVNNVVYLRWVQEAAIAHWTSAARPEDQAALVWVVSRHEIDYKRPVMRDDSVFARTWVGKALERDFERYTEIIRRIDGKTVARARTLWCPLDRATFRPTVVGDSVRKRFSVPSTEE</sequence>
<dbReference type="GO" id="GO:0047617">
    <property type="term" value="F:fatty acyl-CoA hydrolase activity"/>
    <property type="evidence" value="ECO:0007669"/>
    <property type="project" value="TreeGrafter"/>
</dbReference>
<proteinExistence type="inferred from homology"/>
<evidence type="ECO:0000313" key="3">
    <source>
        <dbReference type="EMBL" id="MCA9755257.1"/>
    </source>
</evidence>
<evidence type="ECO:0000256" key="2">
    <source>
        <dbReference type="ARBA" id="ARBA00022801"/>
    </source>
</evidence>
<comment type="similarity">
    <text evidence="1">Belongs to the 4-hydroxybenzoyl-CoA thioesterase family.</text>
</comment>
<reference evidence="3" key="2">
    <citation type="journal article" date="2021" name="Microbiome">
        <title>Successional dynamics and alternative stable states in a saline activated sludge microbial community over 9 years.</title>
        <authorList>
            <person name="Wang Y."/>
            <person name="Ye J."/>
            <person name="Ju F."/>
            <person name="Liu L."/>
            <person name="Boyd J.A."/>
            <person name="Deng Y."/>
            <person name="Parks D.H."/>
            <person name="Jiang X."/>
            <person name="Yin X."/>
            <person name="Woodcroft B.J."/>
            <person name="Tyson G.W."/>
            <person name="Hugenholtz P."/>
            <person name="Polz M.F."/>
            <person name="Zhang T."/>
        </authorList>
    </citation>
    <scope>NUCLEOTIDE SEQUENCE</scope>
    <source>
        <strain evidence="3">HKST-UBA02</strain>
    </source>
</reference>
<reference evidence="3" key="1">
    <citation type="submission" date="2020-04" db="EMBL/GenBank/DDBJ databases">
        <authorList>
            <person name="Zhang T."/>
        </authorList>
    </citation>
    <scope>NUCLEOTIDE SEQUENCE</scope>
    <source>
        <strain evidence="3">HKST-UBA02</strain>
    </source>
</reference>
<dbReference type="InterPro" id="IPR050563">
    <property type="entry name" value="4-hydroxybenzoyl-CoA_TE"/>
</dbReference>
<comment type="caution">
    <text evidence="3">The sequence shown here is derived from an EMBL/GenBank/DDBJ whole genome shotgun (WGS) entry which is preliminary data.</text>
</comment>
<dbReference type="PANTHER" id="PTHR31793">
    <property type="entry name" value="4-HYDROXYBENZOYL-COA THIOESTERASE FAMILY MEMBER"/>
    <property type="match status" value="1"/>
</dbReference>
<dbReference type="Proteomes" id="UP000739538">
    <property type="component" value="Unassembled WGS sequence"/>
</dbReference>
<accession>A0A956SCA5</accession>
<keyword evidence="2" id="KW-0378">Hydrolase</keyword>
<protein>
    <submittedName>
        <fullName evidence="3">Acyl-CoA thioesterase</fullName>
    </submittedName>
</protein>
<evidence type="ECO:0000313" key="4">
    <source>
        <dbReference type="Proteomes" id="UP000739538"/>
    </source>
</evidence>
<gene>
    <name evidence="3" type="ORF">KDA27_05600</name>
</gene>